<gene>
    <name evidence="3" type="ORF">NEMBOFW57_005209</name>
</gene>
<evidence type="ECO:0000313" key="3">
    <source>
        <dbReference type="EMBL" id="KAG7288850.1"/>
    </source>
</evidence>
<dbReference type="Proteomes" id="UP001197093">
    <property type="component" value="Unassembled WGS sequence"/>
</dbReference>
<comment type="caution">
    <text evidence="3">The sequence shown here is derived from an EMBL/GenBank/DDBJ whole genome shotgun (WGS) entry which is preliminary data.</text>
</comment>
<sequence length="258" mass="25201">MVRYAIVAFAGLAAALPLNINLGAYSPALVVGDGEISFGGAANAGAGAGNAAAVANVAAAAASTAPAPVPVPSTVENAAVADPALAEQAQQIAGLQGLGKAIAPRVDGAETEKLGKRDIAGFDRALTFAEAALTKGPKVQLGTGAEGSGVGIIVEHHTPTAAGAGAGAGAGRAEKRDLSEATAPRRRAKVTTMYIRRGVPASLQSASTPKPLPPPPSPPAPRAAPAPGPATVDIPVSKRDVSAFDAVNLNVDGDGALP</sequence>
<organism evidence="3 4">
    <name type="scientific">Staphylotrichum longicolle</name>
    <dbReference type="NCBI Taxonomy" id="669026"/>
    <lineage>
        <taxon>Eukaryota</taxon>
        <taxon>Fungi</taxon>
        <taxon>Dikarya</taxon>
        <taxon>Ascomycota</taxon>
        <taxon>Pezizomycotina</taxon>
        <taxon>Sordariomycetes</taxon>
        <taxon>Sordariomycetidae</taxon>
        <taxon>Sordariales</taxon>
        <taxon>Chaetomiaceae</taxon>
        <taxon>Staphylotrichum</taxon>
    </lineage>
</organism>
<dbReference type="EMBL" id="JAHCVI010000002">
    <property type="protein sequence ID" value="KAG7288850.1"/>
    <property type="molecule type" value="Genomic_DNA"/>
</dbReference>
<evidence type="ECO:0000256" key="2">
    <source>
        <dbReference type="SAM" id="SignalP"/>
    </source>
</evidence>
<reference evidence="3" key="1">
    <citation type="submission" date="2023-02" db="EMBL/GenBank/DDBJ databases">
        <authorList>
            <person name="Palmer J.M."/>
        </authorList>
    </citation>
    <scope>NUCLEOTIDE SEQUENCE</scope>
    <source>
        <strain evidence="3">FW57</strain>
    </source>
</reference>
<feature type="signal peptide" evidence="2">
    <location>
        <begin position="1"/>
        <end position="15"/>
    </location>
</feature>
<accession>A0AAD4EWX2</accession>
<keyword evidence="2" id="KW-0732">Signal</keyword>
<evidence type="ECO:0000256" key="1">
    <source>
        <dbReference type="SAM" id="MobiDB-lite"/>
    </source>
</evidence>
<evidence type="ECO:0000313" key="4">
    <source>
        <dbReference type="Proteomes" id="UP001197093"/>
    </source>
</evidence>
<feature type="chain" id="PRO_5042221388" evidence="2">
    <location>
        <begin position="16"/>
        <end position="258"/>
    </location>
</feature>
<dbReference type="AlphaFoldDB" id="A0AAD4EWX2"/>
<proteinExistence type="predicted"/>
<keyword evidence="4" id="KW-1185">Reference proteome</keyword>
<protein>
    <submittedName>
        <fullName evidence="3">Uncharacterized protein</fullName>
    </submittedName>
</protein>
<feature type="region of interest" description="Disordered" evidence="1">
    <location>
        <begin position="161"/>
        <end position="236"/>
    </location>
</feature>
<name>A0AAD4EWX2_9PEZI</name>
<feature type="compositionally biased region" description="Pro residues" evidence="1">
    <location>
        <begin position="210"/>
        <end position="228"/>
    </location>
</feature>